<evidence type="ECO:0000256" key="1">
    <source>
        <dbReference type="ARBA" id="ARBA00022723"/>
    </source>
</evidence>
<dbReference type="PANTHER" id="PTHR10587:SF133">
    <property type="entry name" value="CHITIN DEACETYLASE 1-RELATED"/>
    <property type="match status" value="1"/>
</dbReference>
<proteinExistence type="predicted"/>
<sequence length="238" mass="26771">MKGLKRLFVGCVFLLTVLIPGPGDVQALQTPHHDVVREVATSQKVVALTFDDGPYPNTPHILDTLKKYDAKATFFSIGKRVEWLPDTIRREAAEGHELANHTFNHPSMRRISPEKLHEEIVHASDTMEKVAQVKPVLFRPPGGYYNEMIVSTAAADHCTVVMWSPNLDTKDWTRPGVYKIVQCVLKNVRNGSIVLFHDREPQTTEALEQILPALKKQGYTFVTVSELLQVRNAPTNSH</sequence>
<evidence type="ECO:0000313" key="5">
    <source>
        <dbReference type="Proteomes" id="UP000602284"/>
    </source>
</evidence>
<organism evidence="4 5">
    <name type="scientific">Tumebacillus amylolyticus</name>
    <dbReference type="NCBI Taxonomy" id="2801339"/>
    <lineage>
        <taxon>Bacteria</taxon>
        <taxon>Bacillati</taxon>
        <taxon>Bacillota</taxon>
        <taxon>Bacilli</taxon>
        <taxon>Bacillales</taxon>
        <taxon>Alicyclobacillaceae</taxon>
        <taxon>Tumebacillus</taxon>
    </lineage>
</organism>
<dbReference type="EMBL" id="JAEQNB010000006">
    <property type="protein sequence ID" value="MBL0388549.1"/>
    <property type="molecule type" value="Genomic_DNA"/>
</dbReference>
<keyword evidence="2" id="KW-0378">Hydrolase</keyword>
<protein>
    <submittedName>
        <fullName evidence="4">Polysaccharide deacetylase family protein</fullName>
    </submittedName>
</protein>
<dbReference type="PANTHER" id="PTHR10587">
    <property type="entry name" value="GLYCOSYL TRANSFERASE-RELATED"/>
    <property type="match status" value="1"/>
</dbReference>
<gene>
    <name evidence="4" type="ORF">JJB07_18250</name>
</gene>
<reference evidence="4 5" key="1">
    <citation type="submission" date="2021-01" db="EMBL/GenBank/DDBJ databases">
        <title>Tumebacillus sp. strain ITR2 16S ribosomal RNA gene Genome sequencing and assembly.</title>
        <authorList>
            <person name="Kang M."/>
        </authorList>
    </citation>
    <scope>NUCLEOTIDE SEQUENCE [LARGE SCALE GENOMIC DNA]</scope>
    <source>
        <strain evidence="4 5">ITR2</strain>
    </source>
</reference>
<keyword evidence="1" id="KW-0479">Metal-binding</keyword>
<dbReference type="Pfam" id="PF01522">
    <property type="entry name" value="Polysacc_deac_1"/>
    <property type="match status" value="1"/>
</dbReference>
<keyword evidence="5" id="KW-1185">Reference proteome</keyword>
<dbReference type="Gene3D" id="3.20.20.370">
    <property type="entry name" value="Glycoside hydrolase/deacetylase"/>
    <property type="match status" value="1"/>
</dbReference>
<evidence type="ECO:0000313" key="4">
    <source>
        <dbReference type="EMBL" id="MBL0388549.1"/>
    </source>
</evidence>
<dbReference type="PROSITE" id="PS51677">
    <property type="entry name" value="NODB"/>
    <property type="match status" value="1"/>
</dbReference>
<dbReference type="RefSeq" id="WP_201637513.1">
    <property type="nucleotide sequence ID" value="NZ_JAEQNB010000006.1"/>
</dbReference>
<accession>A0ABS1JEX7</accession>
<dbReference type="SUPFAM" id="SSF88713">
    <property type="entry name" value="Glycoside hydrolase/deacetylase"/>
    <property type="match status" value="1"/>
</dbReference>
<dbReference type="InterPro" id="IPR050248">
    <property type="entry name" value="Polysacc_deacetylase_ArnD"/>
</dbReference>
<feature type="domain" description="NodB homology" evidence="3">
    <location>
        <begin position="44"/>
        <end position="222"/>
    </location>
</feature>
<dbReference type="Proteomes" id="UP000602284">
    <property type="component" value="Unassembled WGS sequence"/>
</dbReference>
<evidence type="ECO:0000256" key="2">
    <source>
        <dbReference type="ARBA" id="ARBA00022801"/>
    </source>
</evidence>
<dbReference type="InterPro" id="IPR002509">
    <property type="entry name" value="NODB_dom"/>
</dbReference>
<dbReference type="InterPro" id="IPR011330">
    <property type="entry name" value="Glyco_hydro/deAcase_b/a-brl"/>
</dbReference>
<name>A0ABS1JEX7_9BACL</name>
<dbReference type="CDD" id="cd10917">
    <property type="entry name" value="CE4_NodB_like_6s_7s"/>
    <property type="match status" value="1"/>
</dbReference>
<comment type="caution">
    <text evidence="4">The sequence shown here is derived from an EMBL/GenBank/DDBJ whole genome shotgun (WGS) entry which is preliminary data.</text>
</comment>
<evidence type="ECO:0000259" key="3">
    <source>
        <dbReference type="PROSITE" id="PS51677"/>
    </source>
</evidence>